<dbReference type="Proteomes" id="UP000217785">
    <property type="component" value="Unassembled WGS sequence"/>
</dbReference>
<comment type="caution">
    <text evidence="1">The sequence shown here is derived from an EMBL/GenBank/DDBJ whole genome shotgun (WGS) entry which is preliminary data.</text>
</comment>
<sequence length="87" mass="10350">MRRAFNQVRVLEEYGYGKNGEFLGLDVKAMRTQPQELSVKHLANSKKLFLHLIEKVRSYDREKEKEFLADRDYEGLEMYVLEHLMGI</sequence>
<accession>A0A292YEK2</accession>
<dbReference type="GO" id="GO:0016853">
    <property type="term" value="F:isomerase activity"/>
    <property type="evidence" value="ECO:0007669"/>
    <property type="project" value="UniProtKB-KW"/>
</dbReference>
<name>A0A292YEK2_9BACL</name>
<evidence type="ECO:0000313" key="2">
    <source>
        <dbReference type="Proteomes" id="UP000217785"/>
    </source>
</evidence>
<organism evidence="1 2">
    <name type="scientific">Effusibacillus lacus</name>
    <dbReference type="NCBI Taxonomy" id="1348429"/>
    <lineage>
        <taxon>Bacteria</taxon>
        <taxon>Bacillati</taxon>
        <taxon>Bacillota</taxon>
        <taxon>Bacilli</taxon>
        <taxon>Bacillales</taxon>
        <taxon>Alicyclobacillaceae</taxon>
        <taxon>Effusibacillus</taxon>
    </lineage>
</organism>
<keyword evidence="1" id="KW-0413">Isomerase</keyword>
<reference evidence="2" key="1">
    <citation type="submission" date="2017-07" db="EMBL/GenBank/DDBJ databases">
        <title>Draft genome sequence of Effusibacillus lacus strain skLN1.</title>
        <authorList>
            <person name="Watanabe M."/>
            <person name="Kojima H."/>
            <person name="Fukui M."/>
        </authorList>
    </citation>
    <scope>NUCLEOTIDE SEQUENCE [LARGE SCALE GENOMIC DNA]</scope>
    <source>
        <strain evidence="2">skLN1</strain>
    </source>
</reference>
<dbReference type="RefSeq" id="WP_207907563.1">
    <property type="nucleotide sequence ID" value="NZ_BDUF01000109.1"/>
</dbReference>
<dbReference type="EMBL" id="BDUF01000109">
    <property type="protein sequence ID" value="GAX91692.1"/>
    <property type="molecule type" value="Genomic_DNA"/>
</dbReference>
<dbReference type="AlphaFoldDB" id="A0A292YEK2"/>
<gene>
    <name evidence="1" type="ORF">EFBL_3382</name>
</gene>
<protein>
    <submittedName>
        <fullName evidence="1">Xylose isomerase</fullName>
    </submittedName>
</protein>
<keyword evidence="2" id="KW-1185">Reference proteome</keyword>
<proteinExistence type="predicted"/>
<evidence type="ECO:0000313" key="1">
    <source>
        <dbReference type="EMBL" id="GAX91692.1"/>
    </source>
</evidence>